<sequence>MLLCAWIRGNQKKKKNNQLVQSYIFFERKKIKSKQTKSQKKNKTTNKEKPQKKKLRFGIEELILERLGQIHIIFSRDVTKTNSKRAFASKRGWDHISVRNGIQFLEELVRVGCSKDFDFFDGNGFHESFDNFPTSLKHGGSVYYKHFICHFL</sequence>
<dbReference type="Proteomes" id="UP000023152">
    <property type="component" value="Unassembled WGS sequence"/>
</dbReference>
<dbReference type="EMBL" id="ASPP01025412">
    <property type="protein sequence ID" value="ETO08047.1"/>
    <property type="molecule type" value="Genomic_DNA"/>
</dbReference>
<protein>
    <submittedName>
        <fullName evidence="1">Uncharacterized protein</fullName>
    </submittedName>
</protein>
<proteinExistence type="predicted"/>
<accession>X6M3K1</accession>
<dbReference type="AlphaFoldDB" id="X6M3K1"/>
<evidence type="ECO:0000313" key="2">
    <source>
        <dbReference type="Proteomes" id="UP000023152"/>
    </source>
</evidence>
<reference evidence="1 2" key="1">
    <citation type="journal article" date="2013" name="Curr. Biol.">
        <title>The Genome of the Foraminiferan Reticulomyxa filosa.</title>
        <authorList>
            <person name="Glockner G."/>
            <person name="Hulsmann N."/>
            <person name="Schleicher M."/>
            <person name="Noegel A.A."/>
            <person name="Eichinger L."/>
            <person name="Gallinger C."/>
            <person name="Pawlowski J."/>
            <person name="Sierra R."/>
            <person name="Euteneuer U."/>
            <person name="Pillet L."/>
            <person name="Moustafa A."/>
            <person name="Platzer M."/>
            <person name="Groth M."/>
            <person name="Szafranski K."/>
            <person name="Schliwa M."/>
        </authorList>
    </citation>
    <scope>NUCLEOTIDE SEQUENCE [LARGE SCALE GENOMIC DNA]</scope>
</reference>
<evidence type="ECO:0000313" key="1">
    <source>
        <dbReference type="EMBL" id="ETO08047.1"/>
    </source>
</evidence>
<comment type="caution">
    <text evidence="1">The sequence shown here is derived from an EMBL/GenBank/DDBJ whole genome shotgun (WGS) entry which is preliminary data.</text>
</comment>
<gene>
    <name evidence="1" type="ORF">RFI_29342</name>
</gene>
<name>X6M3K1_RETFI</name>
<organism evidence="1 2">
    <name type="scientific">Reticulomyxa filosa</name>
    <dbReference type="NCBI Taxonomy" id="46433"/>
    <lineage>
        <taxon>Eukaryota</taxon>
        <taxon>Sar</taxon>
        <taxon>Rhizaria</taxon>
        <taxon>Retaria</taxon>
        <taxon>Foraminifera</taxon>
        <taxon>Monothalamids</taxon>
        <taxon>Reticulomyxidae</taxon>
        <taxon>Reticulomyxa</taxon>
    </lineage>
</organism>
<keyword evidence="2" id="KW-1185">Reference proteome</keyword>